<dbReference type="CDD" id="cd06223">
    <property type="entry name" value="PRTases_typeI"/>
    <property type="match status" value="1"/>
</dbReference>
<dbReference type="InterPro" id="IPR005946">
    <property type="entry name" value="Rib-P_diPkinase"/>
</dbReference>
<keyword evidence="8" id="KW-0418">Kinase</keyword>
<dbReference type="GO" id="GO:0002189">
    <property type="term" value="C:ribose phosphate diphosphokinase complex"/>
    <property type="evidence" value="ECO:0007669"/>
    <property type="project" value="TreeGrafter"/>
</dbReference>
<evidence type="ECO:0000313" key="14">
    <source>
        <dbReference type="Proteomes" id="UP001054902"/>
    </source>
</evidence>
<evidence type="ECO:0000256" key="5">
    <source>
        <dbReference type="ARBA" id="ARBA00022723"/>
    </source>
</evidence>
<dbReference type="GO" id="GO:0000287">
    <property type="term" value="F:magnesium ion binding"/>
    <property type="evidence" value="ECO:0007669"/>
    <property type="project" value="InterPro"/>
</dbReference>
<dbReference type="FunFam" id="3.40.50.2020:FF:000007">
    <property type="entry name" value="Ribose-phosphate pyrophosphokinase"/>
    <property type="match status" value="1"/>
</dbReference>
<keyword evidence="4" id="KW-0808">Transferase</keyword>
<protein>
    <recommendedName>
        <fullName evidence="3">ribose-phosphate diphosphokinase</fullName>
        <ecNumber evidence="3">2.7.6.1</ecNumber>
    </recommendedName>
</protein>
<dbReference type="InterPro" id="IPR029057">
    <property type="entry name" value="PRTase-like"/>
</dbReference>
<comment type="pathway">
    <text evidence="1">Metabolic intermediate biosynthesis; 5-phospho-alpha-D-ribose 1-diphosphate biosynthesis; 5-phospho-alpha-D-ribose 1-diphosphate from D-ribose 5-phosphate (route I): step 1/1.</text>
</comment>
<dbReference type="Pfam" id="PF13793">
    <property type="entry name" value="Pribosyltran_N"/>
    <property type="match status" value="1"/>
</dbReference>
<gene>
    <name evidence="13" type="ORF">CTEN210_05572</name>
</gene>
<evidence type="ECO:0000256" key="7">
    <source>
        <dbReference type="ARBA" id="ARBA00022741"/>
    </source>
</evidence>
<dbReference type="InterPro" id="IPR029099">
    <property type="entry name" value="Pribosyltran_N"/>
</dbReference>
<dbReference type="AlphaFoldDB" id="A0AAD3H3M6"/>
<reference evidence="13 14" key="1">
    <citation type="journal article" date="2021" name="Sci. Rep.">
        <title>The genome of the diatom Chaetoceros tenuissimus carries an ancient integrated fragment of an extant virus.</title>
        <authorList>
            <person name="Hongo Y."/>
            <person name="Kimura K."/>
            <person name="Takaki Y."/>
            <person name="Yoshida Y."/>
            <person name="Baba S."/>
            <person name="Kobayashi G."/>
            <person name="Nagasaki K."/>
            <person name="Hano T."/>
            <person name="Tomaru Y."/>
        </authorList>
    </citation>
    <scope>NUCLEOTIDE SEQUENCE [LARGE SCALE GENOMIC DNA]</scope>
    <source>
        <strain evidence="13 14">NIES-3715</strain>
    </source>
</reference>
<evidence type="ECO:0000256" key="4">
    <source>
        <dbReference type="ARBA" id="ARBA00022679"/>
    </source>
</evidence>
<dbReference type="SUPFAM" id="SSF53271">
    <property type="entry name" value="PRTase-like"/>
    <property type="match status" value="2"/>
</dbReference>
<dbReference type="PANTHER" id="PTHR10210">
    <property type="entry name" value="RIBOSE-PHOSPHATE DIPHOSPHOKINASE FAMILY MEMBER"/>
    <property type="match status" value="1"/>
</dbReference>
<comment type="caution">
    <text evidence="13">The sequence shown here is derived from an EMBL/GenBank/DDBJ whole genome shotgun (WGS) entry which is preliminary data.</text>
</comment>
<dbReference type="Gene3D" id="3.40.50.2020">
    <property type="match status" value="2"/>
</dbReference>
<keyword evidence="5" id="KW-0479">Metal-binding</keyword>
<accession>A0AAD3H3M6</accession>
<evidence type="ECO:0000256" key="10">
    <source>
        <dbReference type="ARBA" id="ARBA00022842"/>
    </source>
</evidence>
<evidence type="ECO:0000313" key="13">
    <source>
        <dbReference type="EMBL" id="GFH49096.1"/>
    </source>
</evidence>
<organism evidence="13 14">
    <name type="scientific">Chaetoceros tenuissimus</name>
    <dbReference type="NCBI Taxonomy" id="426638"/>
    <lineage>
        <taxon>Eukaryota</taxon>
        <taxon>Sar</taxon>
        <taxon>Stramenopiles</taxon>
        <taxon>Ochrophyta</taxon>
        <taxon>Bacillariophyta</taxon>
        <taxon>Coscinodiscophyceae</taxon>
        <taxon>Chaetocerotophycidae</taxon>
        <taxon>Chaetocerotales</taxon>
        <taxon>Chaetocerotaceae</taxon>
        <taxon>Chaetoceros</taxon>
    </lineage>
</organism>
<evidence type="ECO:0000256" key="11">
    <source>
        <dbReference type="ARBA" id="ARBA00049535"/>
    </source>
</evidence>
<dbReference type="Pfam" id="PF14572">
    <property type="entry name" value="Pribosyl_synth"/>
    <property type="match status" value="1"/>
</dbReference>
<dbReference type="GO" id="GO:0004749">
    <property type="term" value="F:ribose phosphate diphosphokinase activity"/>
    <property type="evidence" value="ECO:0007669"/>
    <property type="project" value="UniProtKB-EC"/>
</dbReference>
<feature type="domain" description="Ribose-phosphate pyrophosphokinase N-terminal" evidence="12">
    <location>
        <begin position="165"/>
        <end position="279"/>
    </location>
</feature>
<evidence type="ECO:0000259" key="12">
    <source>
        <dbReference type="Pfam" id="PF13793"/>
    </source>
</evidence>
<evidence type="ECO:0000256" key="8">
    <source>
        <dbReference type="ARBA" id="ARBA00022777"/>
    </source>
</evidence>
<keyword evidence="14" id="KW-1185">Reference proteome</keyword>
<dbReference type="SMART" id="SM01400">
    <property type="entry name" value="Pribosyltran_N"/>
    <property type="match status" value="1"/>
</dbReference>
<dbReference type="PANTHER" id="PTHR10210:SF32">
    <property type="entry name" value="RIBOSE-PHOSPHATE PYROPHOSPHOKINASE 2"/>
    <property type="match status" value="1"/>
</dbReference>
<dbReference type="Proteomes" id="UP001054902">
    <property type="component" value="Unassembled WGS sequence"/>
</dbReference>
<evidence type="ECO:0000256" key="3">
    <source>
        <dbReference type="ARBA" id="ARBA00013247"/>
    </source>
</evidence>
<dbReference type="EC" id="2.7.6.1" evidence="3"/>
<comment type="similarity">
    <text evidence="2">Belongs to the ribose-phosphate pyrophosphokinase family.</text>
</comment>
<comment type="catalytic activity">
    <reaction evidence="11">
        <text>D-ribose 5-phosphate + ATP = 5-phospho-alpha-D-ribose 1-diphosphate + AMP + H(+)</text>
        <dbReference type="Rhea" id="RHEA:15609"/>
        <dbReference type="ChEBI" id="CHEBI:15378"/>
        <dbReference type="ChEBI" id="CHEBI:30616"/>
        <dbReference type="ChEBI" id="CHEBI:58017"/>
        <dbReference type="ChEBI" id="CHEBI:78346"/>
        <dbReference type="ChEBI" id="CHEBI:456215"/>
        <dbReference type="EC" id="2.7.6.1"/>
    </reaction>
</comment>
<keyword evidence="9" id="KW-0067">ATP-binding</keyword>
<dbReference type="GO" id="GO:0005737">
    <property type="term" value="C:cytoplasm"/>
    <property type="evidence" value="ECO:0007669"/>
    <property type="project" value="TreeGrafter"/>
</dbReference>
<dbReference type="GO" id="GO:0005524">
    <property type="term" value="F:ATP binding"/>
    <property type="evidence" value="ECO:0007669"/>
    <property type="project" value="UniProtKB-KW"/>
</dbReference>
<evidence type="ECO:0000256" key="9">
    <source>
        <dbReference type="ARBA" id="ARBA00022840"/>
    </source>
</evidence>
<dbReference type="GO" id="GO:0016301">
    <property type="term" value="F:kinase activity"/>
    <property type="evidence" value="ECO:0007669"/>
    <property type="project" value="UniProtKB-KW"/>
</dbReference>
<keyword evidence="7" id="KW-0547">Nucleotide-binding</keyword>
<dbReference type="NCBIfam" id="TIGR01251">
    <property type="entry name" value="ribP_PPkin"/>
    <property type="match status" value="1"/>
</dbReference>
<evidence type="ECO:0000256" key="2">
    <source>
        <dbReference type="ARBA" id="ARBA00006478"/>
    </source>
</evidence>
<keyword evidence="10" id="KW-0460">Magnesium</keyword>
<dbReference type="GO" id="GO:0006164">
    <property type="term" value="P:purine nucleotide biosynthetic process"/>
    <property type="evidence" value="ECO:0007669"/>
    <property type="project" value="TreeGrafter"/>
</dbReference>
<keyword evidence="6" id="KW-0545">Nucleotide biosynthesis</keyword>
<evidence type="ECO:0000256" key="6">
    <source>
        <dbReference type="ARBA" id="ARBA00022727"/>
    </source>
</evidence>
<proteinExistence type="inferred from homology"/>
<sequence>MFQRSAGFISRTVQRASKDAKGATSALILAGVTAATVAIDYTQNKRTSTESDVSYAVQQELPVFASSSDPLIGASEKIWSGETDEQVAFKITSPDKIKASEKTELSKGMNALNRVISPAHPVATSATQLTRQETKWLQREGHVTTKKMYFYKKPMVKSSLQQRVSIFAGPSSEQLGGDVAQLLGMPLSSMQVGQFADGETAVKLDNAVRGKDVFVINSTTSTDHLMELLLTVSTLRRASAKNITAIIPYYGYSRQDRKAGMAREPIAAADVAKMLETVGVDKVMCLDLHNDSLRGFFSPDVPVEHLLPGPVAAAYFHEELEDPSKDPEKFPDVTIVAAHEGHVYRAKEFRKVLQKLSGKEIGLAYISKVRQYPGQKSYEPYLVGDVDGQTCIVIDDIINTGETMKLCVEQLKASGAKNVYAWATHGVFGEHNKNAATKLQECDSLDYALISNTVTTKDLPQKIKKLNVAPLVAEAIARSLYNQSITGILNLDTMGADKDAGK</sequence>
<dbReference type="EMBL" id="BLLK01000032">
    <property type="protein sequence ID" value="GFH49096.1"/>
    <property type="molecule type" value="Genomic_DNA"/>
</dbReference>
<name>A0AAD3H3M6_9STRA</name>
<evidence type="ECO:0000256" key="1">
    <source>
        <dbReference type="ARBA" id="ARBA00004996"/>
    </source>
</evidence>
<dbReference type="GO" id="GO:0006015">
    <property type="term" value="P:5-phosphoribose 1-diphosphate biosynthetic process"/>
    <property type="evidence" value="ECO:0007669"/>
    <property type="project" value="TreeGrafter"/>
</dbReference>
<dbReference type="InterPro" id="IPR000836">
    <property type="entry name" value="PRTase_dom"/>
</dbReference>